<protein>
    <recommendedName>
        <fullName evidence="2">precorrin-2 dehydrogenase</fullName>
        <ecNumber evidence="2">1.3.1.76</ecNumber>
    </recommendedName>
</protein>
<dbReference type="NCBIfam" id="NF004045">
    <property type="entry name" value="PRK05562.1"/>
    <property type="match status" value="1"/>
</dbReference>
<evidence type="ECO:0000256" key="3">
    <source>
        <dbReference type="ARBA" id="ARBA00023002"/>
    </source>
</evidence>
<dbReference type="GO" id="GO:0004325">
    <property type="term" value="F:ferrochelatase activity"/>
    <property type="evidence" value="ECO:0007669"/>
    <property type="project" value="InterPro"/>
</dbReference>
<reference evidence="6 7" key="1">
    <citation type="submission" date="2017-10" db="EMBL/GenBank/DDBJ databases">
        <title>Effective Description of Clostridium neonatale sp. nov. linked to necrotizing enterocolitis in neonates and a clarification of species assignable to the genus Clostridium (Prazmowski 1880) emend. Lawson and Rainey 2016.</title>
        <authorList>
            <person name="Bernard K."/>
            <person name="Burdz T."/>
            <person name="Wiebe D."/>
            <person name="Balcewich B."/>
            <person name="Alfa M."/>
            <person name="Bernier A.-M."/>
        </authorList>
    </citation>
    <scope>NUCLEOTIDE SEQUENCE [LARGE SCALE GENOMIC DNA]</scope>
    <source>
        <strain evidence="6 7">LCDC99A005</strain>
    </source>
</reference>
<evidence type="ECO:0000256" key="4">
    <source>
        <dbReference type="ARBA" id="ARBA00023027"/>
    </source>
</evidence>
<dbReference type="EC" id="1.3.1.76" evidence="2"/>
<comment type="caution">
    <text evidence="6">The sequence shown here is derived from an EMBL/GenBank/DDBJ whole genome shotgun (WGS) entry which is preliminary data.</text>
</comment>
<evidence type="ECO:0000313" key="6">
    <source>
        <dbReference type="EMBL" id="PEG30507.1"/>
    </source>
</evidence>
<dbReference type="InterPro" id="IPR028161">
    <property type="entry name" value="Met8-like"/>
</dbReference>
<dbReference type="InterPro" id="IPR036291">
    <property type="entry name" value="NAD(P)-bd_dom_sf"/>
</dbReference>
<evidence type="ECO:0000256" key="2">
    <source>
        <dbReference type="ARBA" id="ARBA00012400"/>
    </source>
</evidence>
<proteinExistence type="predicted"/>
<dbReference type="Proteomes" id="UP000220840">
    <property type="component" value="Unassembled WGS sequence"/>
</dbReference>
<dbReference type="UniPathway" id="UPA00262">
    <property type="reaction ID" value="UER00222"/>
</dbReference>
<evidence type="ECO:0000256" key="1">
    <source>
        <dbReference type="ARBA" id="ARBA00005010"/>
    </source>
</evidence>
<dbReference type="SUPFAM" id="SSF51735">
    <property type="entry name" value="NAD(P)-binding Rossmann-fold domains"/>
    <property type="match status" value="1"/>
</dbReference>
<dbReference type="STRING" id="137838.GCA_001458595_01837"/>
<keyword evidence="5" id="KW-0627">Porphyrin biosynthesis</keyword>
<dbReference type="PANTHER" id="PTHR35330">
    <property type="entry name" value="SIROHEME BIOSYNTHESIS PROTEIN MET8"/>
    <property type="match status" value="1"/>
</dbReference>
<organism evidence="6 7">
    <name type="scientific">Clostridium neonatale</name>
    <dbReference type="NCBI Taxonomy" id="137838"/>
    <lineage>
        <taxon>Bacteria</taxon>
        <taxon>Bacillati</taxon>
        <taxon>Bacillota</taxon>
        <taxon>Clostridia</taxon>
        <taxon>Eubacteriales</taxon>
        <taxon>Clostridiaceae</taxon>
        <taxon>Clostridium</taxon>
    </lineage>
</organism>
<dbReference type="GO" id="GO:0043115">
    <property type="term" value="F:precorrin-2 dehydrogenase activity"/>
    <property type="evidence" value="ECO:0007669"/>
    <property type="project" value="UniProtKB-EC"/>
</dbReference>
<gene>
    <name evidence="6" type="ORF">CQ394_01940</name>
</gene>
<dbReference type="AlphaFoldDB" id="A0A2A7MG29"/>
<accession>A0A2A7MG29</accession>
<dbReference type="Gene3D" id="3.40.50.720">
    <property type="entry name" value="NAD(P)-binding Rossmann-like Domain"/>
    <property type="match status" value="1"/>
</dbReference>
<dbReference type="RefSeq" id="WP_058294680.1">
    <property type="nucleotide sequence ID" value="NZ_CAMRXB010000028.1"/>
</dbReference>
<evidence type="ECO:0000256" key="5">
    <source>
        <dbReference type="ARBA" id="ARBA00023244"/>
    </source>
</evidence>
<dbReference type="GO" id="GO:0019354">
    <property type="term" value="P:siroheme biosynthetic process"/>
    <property type="evidence" value="ECO:0007669"/>
    <property type="project" value="UniProtKB-UniPathway"/>
</dbReference>
<keyword evidence="7" id="KW-1185">Reference proteome</keyword>
<dbReference type="OrthoDB" id="1715866at2"/>
<keyword evidence="4" id="KW-0520">NAD</keyword>
<name>A0A2A7MG29_9CLOT</name>
<dbReference type="PANTHER" id="PTHR35330:SF1">
    <property type="entry name" value="SIROHEME BIOSYNTHESIS PROTEIN MET8"/>
    <property type="match status" value="1"/>
</dbReference>
<evidence type="ECO:0000313" key="7">
    <source>
        <dbReference type="Proteomes" id="UP000220840"/>
    </source>
</evidence>
<keyword evidence="3" id="KW-0560">Oxidoreductase</keyword>
<dbReference type="Pfam" id="PF13241">
    <property type="entry name" value="NAD_binding_7"/>
    <property type="match status" value="1"/>
</dbReference>
<comment type="pathway">
    <text evidence="1">Porphyrin-containing compound metabolism; siroheme biosynthesis; sirohydrochlorin from precorrin-2: step 1/1.</text>
</comment>
<sequence>MSKDNRKDIQNERIDYSYIGLMSSKTRVGIIGAGRAGFIKAKHFALNGCYVEIIAKEFSKEVIDISSECNLILINEEFTIDFLKDKHIIIIAVDDNDLKKQIREYCESNYKIYIDSSNFKDGMGVVPVERQSKNIMVALNTKIGNPKGAVLISKKIKNIIDEYDEFIEFTSKLRNNSKELLEYKKDIVEVIGTEEFEMLYKENNHEEFLRRRFPDEIVDYIMK</sequence>
<dbReference type="EMBL" id="PDCJ01000001">
    <property type="protein sequence ID" value="PEG30507.1"/>
    <property type="molecule type" value="Genomic_DNA"/>
</dbReference>